<dbReference type="GeneTree" id="ENSGT01030000238370"/>
<reference evidence="1" key="2">
    <citation type="submission" date="2025-08" db="UniProtKB">
        <authorList>
            <consortium name="Ensembl"/>
        </authorList>
    </citation>
    <scope>IDENTIFICATION</scope>
</reference>
<accession>A0A493T806</accession>
<protein>
    <submittedName>
        <fullName evidence="1">Uncharacterized protein</fullName>
    </submittedName>
</protein>
<proteinExistence type="predicted"/>
<dbReference type="AlphaFoldDB" id="A0A493T806"/>
<organism evidence="1 2">
    <name type="scientific">Anas platyrhynchos platyrhynchos</name>
    <name type="common">Northern mallard</name>
    <dbReference type="NCBI Taxonomy" id="8840"/>
    <lineage>
        <taxon>Eukaryota</taxon>
        <taxon>Metazoa</taxon>
        <taxon>Chordata</taxon>
        <taxon>Craniata</taxon>
        <taxon>Vertebrata</taxon>
        <taxon>Euteleostomi</taxon>
        <taxon>Archelosauria</taxon>
        <taxon>Archosauria</taxon>
        <taxon>Dinosauria</taxon>
        <taxon>Saurischia</taxon>
        <taxon>Theropoda</taxon>
        <taxon>Coelurosauria</taxon>
        <taxon>Aves</taxon>
        <taxon>Neognathae</taxon>
        <taxon>Galloanserae</taxon>
        <taxon>Anseriformes</taxon>
        <taxon>Anatidae</taxon>
        <taxon>Anatinae</taxon>
        <taxon>Anas</taxon>
    </lineage>
</organism>
<dbReference type="Proteomes" id="UP000016666">
    <property type="component" value="Unassembled WGS sequence"/>
</dbReference>
<name>A0A493T806_ANAPP</name>
<reference evidence="2" key="1">
    <citation type="submission" date="2017-10" db="EMBL/GenBank/DDBJ databases">
        <title>A new Pekin duck reference genome.</title>
        <authorList>
            <person name="Hou Z.-C."/>
            <person name="Zhou Z.-K."/>
            <person name="Zhu F."/>
            <person name="Hou S.-S."/>
        </authorList>
    </citation>
    <scope>NUCLEOTIDE SEQUENCE [LARGE SCALE GENOMIC DNA]</scope>
</reference>
<sequence length="51" mass="5732">MNGAAPPPLLEPKERVLKLGETFEKQPRCAFHTVRCERPGARLVICAGEWQ</sequence>
<dbReference type="STRING" id="8840.ENSAPLP00000022049"/>
<reference evidence="1" key="3">
    <citation type="submission" date="2025-09" db="UniProtKB">
        <authorList>
            <consortium name="Ensembl"/>
        </authorList>
    </citation>
    <scope>IDENTIFICATION</scope>
</reference>
<keyword evidence="2" id="KW-1185">Reference proteome</keyword>
<evidence type="ECO:0000313" key="2">
    <source>
        <dbReference type="Proteomes" id="UP000016666"/>
    </source>
</evidence>
<evidence type="ECO:0000313" key="1">
    <source>
        <dbReference type="Ensembl" id="ENSAPLP00000022049.1"/>
    </source>
</evidence>
<dbReference type="Ensembl" id="ENSAPLT00000019647.1">
    <property type="protein sequence ID" value="ENSAPLP00000022049.1"/>
    <property type="gene ID" value="ENSAPLG00000016752.1"/>
</dbReference>